<feature type="domain" description="Glycosyltransferase subfamily 4-like N-terminal" evidence="2">
    <location>
        <begin position="31"/>
        <end position="195"/>
    </location>
</feature>
<gene>
    <name evidence="3" type="ORF">J2Z31_001184</name>
</gene>
<comment type="caution">
    <text evidence="3">The sequence shown here is derived from an EMBL/GenBank/DDBJ whole genome shotgun (WGS) entry which is preliminary data.</text>
</comment>
<reference evidence="3 4" key="1">
    <citation type="submission" date="2021-03" db="EMBL/GenBank/DDBJ databases">
        <title>Genomic Encyclopedia of Type Strains, Phase IV (KMG-IV): sequencing the most valuable type-strain genomes for metagenomic binning, comparative biology and taxonomic classification.</title>
        <authorList>
            <person name="Goeker M."/>
        </authorList>
    </citation>
    <scope>NUCLEOTIDE SEQUENCE [LARGE SCALE GENOMIC DNA]</scope>
    <source>
        <strain evidence="3 4">DSM 13372</strain>
    </source>
</reference>
<evidence type="ECO:0000313" key="4">
    <source>
        <dbReference type="Proteomes" id="UP000730739"/>
    </source>
</evidence>
<organism evidence="3 4">
    <name type="scientific">Sinorhizobium kostiense</name>
    <dbReference type="NCBI Taxonomy" id="76747"/>
    <lineage>
        <taxon>Bacteria</taxon>
        <taxon>Pseudomonadati</taxon>
        <taxon>Pseudomonadota</taxon>
        <taxon>Alphaproteobacteria</taxon>
        <taxon>Hyphomicrobiales</taxon>
        <taxon>Rhizobiaceae</taxon>
        <taxon>Sinorhizobium/Ensifer group</taxon>
        <taxon>Sinorhizobium</taxon>
    </lineage>
</organism>
<dbReference type="Pfam" id="PF13439">
    <property type="entry name" value="Glyco_transf_4"/>
    <property type="match status" value="1"/>
</dbReference>
<evidence type="ECO:0000256" key="1">
    <source>
        <dbReference type="ARBA" id="ARBA00022679"/>
    </source>
</evidence>
<dbReference type="SUPFAM" id="SSF53756">
    <property type="entry name" value="UDP-Glycosyltransferase/glycogen phosphorylase"/>
    <property type="match status" value="1"/>
</dbReference>
<sequence>MRDRAQPIEQRAHEHSDLRLPRRVLMSVDAVGGVWRYAMDLAEAMRPLNIETVFVGFGPAPSEGQRREANRIGVLEWLAVQPDWMVEDEAALDAVAGSLAELSLKHSADLLHLNLPSHAAGLPLQIPVVAVSHSCVTTWFEAVRGSGLPAHWLWQKRLNRDGFDRADVALAPTRSHAAALNRCYGPIHNLMVVRNSSRAPCRTGAKESFVFAAGRWWDEGKNGDVLDLAAARMRWPLVVAGSCIGPNGEQLAFDHAEHRGELSHDGTMAEMSKAAIVISPSIYEPFGLAPLEAARTGAALVLSDIDTYHELWDGAALFADPRDPAAFAKAVNRLAMDAGLRAELGRRAQLRSGDFTLEAQRDAMLDVYRRAMQRPSRLTAAE</sequence>
<dbReference type="InterPro" id="IPR028098">
    <property type="entry name" value="Glyco_trans_4-like_N"/>
</dbReference>
<evidence type="ECO:0000313" key="3">
    <source>
        <dbReference type="EMBL" id="MBP2234694.1"/>
    </source>
</evidence>
<accession>A0ABS4QW32</accession>
<dbReference type="EMBL" id="JAGILA010000001">
    <property type="protein sequence ID" value="MBP2234694.1"/>
    <property type="molecule type" value="Genomic_DNA"/>
</dbReference>
<keyword evidence="1" id="KW-0808">Transferase</keyword>
<dbReference type="Pfam" id="PF13692">
    <property type="entry name" value="Glyco_trans_1_4"/>
    <property type="match status" value="1"/>
</dbReference>
<dbReference type="RefSeq" id="WP_234939264.1">
    <property type="nucleotide sequence ID" value="NZ_JAGILA010000001.1"/>
</dbReference>
<protein>
    <submittedName>
        <fullName evidence="3">Glycosyltransferase involved in cell wall biosynthesis</fullName>
    </submittedName>
</protein>
<dbReference type="PANTHER" id="PTHR46401">
    <property type="entry name" value="GLYCOSYLTRANSFERASE WBBK-RELATED"/>
    <property type="match status" value="1"/>
</dbReference>
<name>A0ABS4QW32_9HYPH</name>
<keyword evidence="4" id="KW-1185">Reference proteome</keyword>
<dbReference type="PANTHER" id="PTHR46401:SF2">
    <property type="entry name" value="GLYCOSYLTRANSFERASE WBBK-RELATED"/>
    <property type="match status" value="1"/>
</dbReference>
<proteinExistence type="predicted"/>
<evidence type="ECO:0000259" key="2">
    <source>
        <dbReference type="Pfam" id="PF13439"/>
    </source>
</evidence>
<dbReference type="CDD" id="cd03801">
    <property type="entry name" value="GT4_PimA-like"/>
    <property type="match status" value="1"/>
</dbReference>
<dbReference type="Proteomes" id="UP000730739">
    <property type="component" value="Unassembled WGS sequence"/>
</dbReference>
<dbReference type="Gene3D" id="3.40.50.2000">
    <property type="entry name" value="Glycogen Phosphorylase B"/>
    <property type="match status" value="2"/>
</dbReference>